<dbReference type="Gene3D" id="1.10.3120.10">
    <property type="entry name" value="Trigger factor, C-terminal domain"/>
    <property type="match status" value="1"/>
</dbReference>
<dbReference type="InterPro" id="IPR027304">
    <property type="entry name" value="Trigger_fact/SurA_dom_sf"/>
</dbReference>
<evidence type="ECO:0000259" key="12">
    <source>
        <dbReference type="Pfam" id="PF05697"/>
    </source>
</evidence>
<dbReference type="AlphaFoldDB" id="A0A1F7H1A4"/>
<dbReference type="GO" id="GO:0051083">
    <property type="term" value="P:'de novo' cotranslational protein folding"/>
    <property type="evidence" value="ECO:0007669"/>
    <property type="project" value="TreeGrafter"/>
</dbReference>
<dbReference type="Gene3D" id="3.30.70.1050">
    <property type="entry name" value="Trigger factor ribosome-binding domain"/>
    <property type="match status" value="1"/>
</dbReference>
<name>A0A1F7H1A4_9BACT</name>
<dbReference type="PANTHER" id="PTHR30560">
    <property type="entry name" value="TRIGGER FACTOR CHAPERONE AND PEPTIDYL-PROLYL CIS/TRANS ISOMERASE"/>
    <property type="match status" value="1"/>
</dbReference>
<reference evidence="14 15" key="1">
    <citation type="journal article" date="2016" name="Nat. Commun.">
        <title>Thousands of microbial genomes shed light on interconnected biogeochemical processes in an aquifer system.</title>
        <authorList>
            <person name="Anantharaman K."/>
            <person name="Brown C.T."/>
            <person name="Hug L.A."/>
            <person name="Sharon I."/>
            <person name="Castelle C.J."/>
            <person name="Probst A.J."/>
            <person name="Thomas B.C."/>
            <person name="Singh A."/>
            <person name="Wilkins M.J."/>
            <person name="Karaoz U."/>
            <person name="Brodie E.L."/>
            <person name="Williams K.H."/>
            <person name="Hubbard S.S."/>
            <person name="Banfield J.F."/>
        </authorList>
    </citation>
    <scope>NUCLEOTIDE SEQUENCE [LARGE SCALE GENOMIC DNA]</scope>
</reference>
<dbReference type="GO" id="GO:0005737">
    <property type="term" value="C:cytoplasm"/>
    <property type="evidence" value="ECO:0007669"/>
    <property type="project" value="UniProtKB-SubCell"/>
</dbReference>
<evidence type="ECO:0000256" key="5">
    <source>
        <dbReference type="ARBA" id="ARBA00016902"/>
    </source>
</evidence>
<comment type="catalytic activity">
    <reaction evidence="1">
        <text>[protein]-peptidylproline (omega=180) = [protein]-peptidylproline (omega=0)</text>
        <dbReference type="Rhea" id="RHEA:16237"/>
        <dbReference type="Rhea" id="RHEA-COMP:10747"/>
        <dbReference type="Rhea" id="RHEA-COMP:10748"/>
        <dbReference type="ChEBI" id="CHEBI:83833"/>
        <dbReference type="ChEBI" id="CHEBI:83834"/>
        <dbReference type="EC" id="5.2.1.8"/>
    </reaction>
</comment>
<dbReference type="SUPFAM" id="SSF102735">
    <property type="entry name" value="Trigger factor ribosome-binding domain"/>
    <property type="match status" value="1"/>
</dbReference>
<dbReference type="EMBL" id="MFZO01000024">
    <property type="protein sequence ID" value="OGK24895.1"/>
    <property type="molecule type" value="Genomic_DNA"/>
</dbReference>
<dbReference type="GO" id="GO:0044183">
    <property type="term" value="F:protein folding chaperone"/>
    <property type="evidence" value="ECO:0007669"/>
    <property type="project" value="TreeGrafter"/>
</dbReference>
<dbReference type="Proteomes" id="UP000177913">
    <property type="component" value="Unassembled WGS sequence"/>
</dbReference>
<accession>A0A1F7H1A4</accession>
<dbReference type="EC" id="5.2.1.8" evidence="4"/>
<evidence type="ECO:0000256" key="10">
    <source>
        <dbReference type="SAM" id="Coils"/>
    </source>
</evidence>
<keyword evidence="8" id="KW-0413">Isomerase</keyword>
<evidence type="ECO:0000256" key="9">
    <source>
        <dbReference type="ARBA" id="ARBA00029986"/>
    </source>
</evidence>
<comment type="subcellular location">
    <subcellularLocation>
        <location evidence="2">Cytoplasm</location>
    </subcellularLocation>
</comment>
<dbReference type="PANTHER" id="PTHR30560:SF3">
    <property type="entry name" value="TRIGGER FACTOR-LIKE PROTEIN TIG, CHLOROPLASTIC"/>
    <property type="match status" value="1"/>
</dbReference>
<evidence type="ECO:0000256" key="1">
    <source>
        <dbReference type="ARBA" id="ARBA00000971"/>
    </source>
</evidence>
<dbReference type="InterPro" id="IPR008880">
    <property type="entry name" value="Trigger_fac_C"/>
</dbReference>
<protein>
    <recommendedName>
        <fullName evidence="5">Trigger factor</fullName>
        <ecNumber evidence="4">5.2.1.8</ecNumber>
    </recommendedName>
    <alternativeName>
        <fullName evidence="9">PPIase</fullName>
    </alternativeName>
</protein>
<evidence type="ECO:0000313" key="15">
    <source>
        <dbReference type="Proteomes" id="UP000177913"/>
    </source>
</evidence>
<dbReference type="Pfam" id="PF05697">
    <property type="entry name" value="Trigger_N"/>
    <property type="match status" value="1"/>
</dbReference>
<dbReference type="GO" id="GO:0003755">
    <property type="term" value="F:peptidyl-prolyl cis-trans isomerase activity"/>
    <property type="evidence" value="ECO:0007669"/>
    <property type="project" value="UniProtKB-KW"/>
</dbReference>
<dbReference type="InterPro" id="IPR036611">
    <property type="entry name" value="Trigger_fac_ribosome-bd_sf"/>
</dbReference>
<evidence type="ECO:0000256" key="2">
    <source>
        <dbReference type="ARBA" id="ARBA00004496"/>
    </source>
</evidence>
<comment type="caution">
    <text evidence="14">The sequence shown here is derived from an EMBL/GenBank/DDBJ whole genome shotgun (WGS) entry which is preliminary data.</text>
</comment>
<dbReference type="InterPro" id="IPR037041">
    <property type="entry name" value="Trigger_fac_C_sf"/>
</dbReference>
<comment type="similarity">
    <text evidence="3">Belongs to the FKBP-type PPIase family. Tig subfamily.</text>
</comment>
<proteinExistence type="inferred from homology"/>
<sequence>MYTHTLKKLEKNTVEILVDIPKNTVEKEYAASFSILLLNLEVEGFRKGKVPAKIAEKHLKKETVYQELIRSLVPRIYQEIIKKEGLKPIVSPKIELLNAKENEDWQIKITLAEKPLIQLGKYKDAIKKIKSEQKKEDIWVPGKNPPSGAPKDLSEKEKSKKQQELLNTILSTILKETKCEISDLVIEEELNHRLSNLVTDIQKIGLTVEAYLKSKNLTQDQLRSKYKEEIEQTYKLEFILAELADRENIKVENQELEKLLSNITDAKERESAKANSYFYASVLRKQKTLDYLLGL</sequence>
<evidence type="ECO:0000256" key="4">
    <source>
        <dbReference type="ARBA" id="ARBA00013194"/>
    </source>
</evidence>
<evidence type="ECO:0000256" key="11">
    <source>
        <dbReference type="SAM" id="MobiDB-lite"/>
    </source>
</evidence>
<dbReference type="GO" id="GO:0015031">
    <property type="term" value="P:protein transport"/>
    <property type="evidence" value="ECO:0007669"/>
    <property type="project" value="InterPro"/>
</dbReference>
<dbReference type="InterPro" id="IPR008881">
    <property type="entry name" value="Trigger_fac_ribosome-bd_bac"/>
</dbReference>
<keyword evidence="10" id="KW-0175">Coiled coil</keyword>
<feature type="coiled-coil region" evidence="10">
    <location>
        <begin position="246"/>
        <end position="273"/>
    </location>
</feature>
<evidence type="ECO:0000256" key="7">
    <source>
        <dbReference type="ARBA" id="ARBA00023186"/>
    </source>
</evidence>
<dbReference type="Pfam" id="PF05698">
    <property type="entry name" value="Trigger_C"/>
    <property type="match status" value="1"/>
</dbReference>
<evidence type="ECO:0000259" key="13">
    <source>
        <dbReference type="Pfam" id="PF05698"/>
    </source>
</evidence>
<dbReference type="SUPFAM" id="SSF109998">
    <property type="entry name" value="Triger factor/SurA peptide-binding domain-like"/>
    <property type="match status" value="1"/>
</dbReference>
<dbReference type="GO" id="GO:0043022">
    <property type="term" value="F:ribosome binding"/>
    <property type="evidence" value="ECO:0007669"/>
    <property type="project" value="TreeGrafter"/>
</dbReference>
<feature type="domain" description="Trigger factor ribosome-binding bacterial" evidence="12">
    <location>
        <begin position="5"/>
        <end position="138"/>
    </location>
</feature>
<evidence type="ECO:0000313" key="14">
    <source>
        <dbReference type="EMBL" id="OGK24895.1"/>
    </source>
</evidence>
<evidence type="ECO:0000256" key="6">
    <source>
        <dbReference type="ARBA" id="ARBA00023110"/>
    </source>
</evidence>
<dbReference type="GO" id="GO:0043335">
    <property type="term" value="P:protein unfolding"/>
    <property type="evidence" value="ECO:0007669"/>
    <property type="project" value="TreeGrafter"/>
</dbReference>
<feature type="domain" description="Trigger factor C-terminal" evidence="13">
    <location>
        <begin position="151"/>
        <end position="277"/>
    </location>
</feature>
<keyword evidence="6" id="KW-0697">Rotamase</keyword>
<feature type="region of interest" description="Disordered" evidence="11">
    <location>
        <begin position="137"/>
        <end position="157"/>
    </location>
</feature>
<keyword evidence="7" id="KW-0143">Chaperone</keyword>
<evidence type="ECO:0000256" key="8">
    <source>
        <dbReference type="ARBA" id="ARBA00023235"/>
    </source>
</evidence>
<organism evidence="14 15">
    <name type="scientific">Candidatus Roizmanbacteria bacterium RIFCSPHIGHO2_02_FULL_38_11</name>
    <dbReference type="NCBI Taxonomy" id="1802039"/>
    <lineage>
        <taxon>Bacteria</taxon>
        <taxon>Candidatus Roizmaniibacteriota</taxon>
    </lineage>
</organism>
<evidence type="ECO:0000256" key="3">
    <source>
        <dbReference type="ARBA" id="ARBA00005464"/>
    </source>
</evidence>
<dbReference type="InterPro" id="IPR005215">
    <property type="entry name" value="Trig_fac"/>
</dbReference>
<gene>
    <name evidence="14" type="ORF">A3C25_05695</name>
</gene>